<dbReference type="CDD" id="cd00565">
    <property type="entry name" value="Ubl_ThiS"/>
    <property type="match status" value="1"/>
</dbReference>
<dbReference type="Gene3D" id="3.10.20.30">
    <property type="match status" value="1"/>
</dbReference>
<dbReference type="InterPro" id="IPR003749">
    <property type="entry name" value="ThiS/MoaD-like"/>
</dbReference>
<sequence>MQILLNGKLYPCEQNATLLTLLEQLQMPPQAVVAELSGQIIKAECFAETVLHEGDTLELLRFVGGG</sequence>
<dbReference type="InterPro" id="IPR012675">
    <property type="entry name" value="Beta-grasp_dom_sf"/>
</dbReference>
<dbReference type="AlphaFoldDB" id="A0AA97DAF7"/>
<evidence type="ECO:0000313" key="1">
    <source>
        <dbReference type="EMBL" id="WOC33214.1"/>
    </source>
</evidence>
<dbReference type="NCBIfam" id="TIGR01683">
    <property type="entry name" value="thiS"/>
    <property type="match status" value="1"/>
</dbReference>
<reference evidence="2" key="3">
    <citation type="submission" date="2024-06" db="EMBL/GenBank/DDBJ databases">
        <authorList>
            <person name="Zeng C."/>
        </authorList>
    </citation>
    <scope>NUCLEOTIDE SEQUENCE [LARGE SCALE GENOMIC DNA]</scope>
    <source>
        <strain evidence="2">ZCY20-5</strain>
    </source>
</reference>
<evidence type="ECO:0000313" key="2">
    <source>
        <dbReference type="Proteomes" id="UP001300604"/>
    </source>
</evidence>
<dbReference type="KEGG" id="carl:PXC00_04885"/>
<accession>A0AA97DAF7</accession>
<dbReference type="Proteomes" id="UP001300604">
    <property type="component" value="Chromosome"/>
</dbReference>
<reference evidence="2" key="1">
    <citation type="submission" date="2024-06" db="EMBL/GenBank/DDBJ databases">
        <title>Caproicibacterium argilliputei sp. nov, a novel caproic acid producing anaerobic bacterium isolated from pit mud.</title>
        <authorList>
            <person name="Zeng C."/>
        </authorList>
    </citation>
    <scope>NUCLEOTIDE SEQUENCE [LARGE SCALE GENOMIC DNA]</scope>
    <source>
        <strain evidence="2">ZCY20-5</strain>
    </source>
</reference>
<gene>
    <name evidence="1" type="primary">thiS</name>
    <name evidence="1" type="ORF">PXC00_04885</name>
</gene>
<keyword evidence="2" id="KW-1185">Reference proteome</keyword>
<dbReference type="InterPro" id="IPR010035">
    <property type="entry name" value="Thi_S"/>
</dbReference>
<dbReference type="PANTHER" id="PTHR34472">
    <property type="entry name" value="SULFUR CARRIER PROTEIN THIS"/>
    <property type="match status" value="1"/>
</dbReference>
<organism evidence="1 2">
    <name type="scientific">Caproicibacterium argilliputei</name>
    <dbReference type="NCBI Taxonomy" id="3030016"/>
    <lineage>
        <taxon>Bacteria</taxon>
        <taxon>Bacillati</taxon>
        <taxon>Bacillota</taxon>
        <taxon>Clostridia</taxon>
        <taxon>Eubacteriales</taxon>
        <taxon>Oscillospiraceae</taxon>
        <taxon>Caproicibacterium</taxon>
    </lineage>
</organism>
<dbReference type="SUPFAM" id="SSF54285">
    <property type="entry name" value="MoaD/ThiS"/>
    <property type="match status" value="1"/>
</dbReference>
<dbReference type="RefSeq" id="WP_275844434.1">
    <property type="nucleotide sequence ID" value="NZ_CP135996.1"/>
</dbReference>
<dbReference type="EMBL" id="CP135996">
    <property type="protein sequence ID" value="WOC33214.1"/>
    <property type="molecule type" value="Genomic_DNA"/>
</dbReference>
<dbReference type="PANTHER" id="PTHR34472:SF1">
    <property type="entry name" value="SULFUR CARRIER PROTEIN THIS"/>
    <property type="match status" value="1"/>
</dbReference>
<dbReference type="Pfam" id="PF02597">
    <property type="entry name" value="ThiS"/>
    <property type="match status" value="1"/>
</dbReference>
<name>A0AA97DAF7_9FIRM</name>
<reference evidence="1 2" key="2">
    <citation type="submission" date="2024-06" db="EMBL/GenBank/DDBJ databases">
        <title>Caproicibacterium argilliputei sp. nov, a novel caproic acid producing anaerobic bacterium isolated from pit mud.</title>
        <authorList>
            <person name="Xia S."/>
        </authorList>
    </citation>
    <scope>NUCLEOTIDE SEQUENCE [LARGE SCALE GENOMIC DNA]</scope>
    <source>
        <strain evidence="1 2">ZCY20-5</strain>
    </source>
</reference>
<proteinExistence type="predicted"/>
<protein>
    <submittedName>
        <fullName evidence="1">Sulfur carrier protein ThiS</fullName>
    </submittedName>
</protein>
<dbReference type="InterPro" id="IPR016155">
    <property type="entry name" value="Mopterin_synth/thiamin_S_b"/>
</dbReference>